<sequence>MRERNAALLLLLTSFIWGLSFVAQSVSSELVGPFTFNSVRLLIGAVVLMPLAIPRILKHRKEADWLKRTLCAGIVCGILLAIASVTQQIGVAQSGAGKGGFITSVYIIIVPFISLIFGRKVAMKTWIAGILALAGMYLLCMLGESGISTGDIYLLACALFFSFHIMAIDELGKDVDGLVMSCLQFLVGGLVAMPGMVLEGPQASAILSAWLPILYSGAFSCGIAYTLQVIGQKYVQPSHAVLLLSLESVWAAIGGALLLGERMSFGQVCGCLLVFASVLLAQLGKSPEN</sequence>
<evidence type="ECO:0000256" key="6">
    <source>
        <dbReference type="SAM" id="Phobius"/>
    </source>
</evidence>
<comment type="caution">
    <text evidence="8">The sequence shown here is derived from an EMBL/GenBank/DDBJ whole genome shotgun (WGS) entry which is preliminary data.</text>
</comment>
<dbReference type="Pfam" id="PF00892">
    <property type="entry name" value="EamA"/>
    <property type="match status" value="2"/>
</dbReference>
<feature type="domain" description="EamA" evidence="7">
    <location>
        <begin position="6"/>
        <end position="139"/>
    </location>
</feature>
<reference evidence="8" key="2">
    <citation type="journal article" date="2021" name="PeerJ">
        <title>Extensive microbial diversity within the chicken gut microbiome revealed by metagenomics and culture.</title>
        <authorList>
            <person name="Gilroy R."/>
            <person name="Ravi A."/>
            <person name="Getino M."/>
            <person name="Pursley I."/>
            <person name="Horton D.L."/>
            <person name="Alikhan N.F."/>
            <person name="Baker D."/>
            <person name="Gharbi K."/>
            <person name="Hall N."/>
            <person name="Watson M."/>
            <person name="Adriaenssens E.M."/>
            <person name="Foster-Nyarko E."/>
            <person name="Jarju S."/>
            <person name="Secka A."/>
            <person name="Antonio M."/>
            <person name="Oren A."/>
            <person name="Chaudhuri R.R."/>
            <person name="La Ragione R."/>
            <person name="Hildebrand F."/>
            <person name="Pallen M.J."/>
        </authorList>
    </citation>
    <scope>NUCLEOTIDE SEQUENCE</scope>
    <source>
        <strain evidence="8">11167</strain>
    </source>
</reference>
<feature type="transmembrane region" description="Helical" evidence="6">
    <location>
        <begin position="239"/>
        <end position="259"/>
    </location>
</feature>
<evidence type="ECO:0000259" key="7">
    <source>
        <dbReference type="Pfam" id="PF00892"/>
    </source>
</evidence>
<organism evidence="8 9">
    <name type="scientific">Candidatus Aphodenecus pullistercoris</name>
    <dbReference type="NCBI Taxonomy" id="2840669"/>
    <lineage>
        <taxon>Bacteria</taxon>
        <taxon>Pseudomonadati</taxon>
        <taxon>Spirochaetota</taxon>
        <taxon>Spirochaetia</taxon>
        <taxon>Spirochaetales</taxon>
        <taxon>Candidatus Aphodenecus</taxon>
    </lineage>
</organism>
<dbReference type="SUPFAM" id="SSF103481">
    <property type="entry name" value="Multidrug resistance efflux transporter EmrE"/>
    <property type="match status" value="2"/>
</dbReference>
<keyword evidence="4 6" id="KW-1133">Transmembrane helix</keyword>
<dbReference type="InterPro" id="IPR000620">
    <property type="entry name" value="EamA_dom"/>
</dbReference>
<dbReference type="EMBL" id="JADIMU010000068">
    <property type="protein sequence ID" value="MBO8444052.1"/>
    <property type="molecule type" value="Genomic_DNA"/>
</dbReference>
<feature type="transmembrane region" description="Helical" evidence="6">
    <location>
        <begin position="69"/>
        <end position="89"/>
    </location>
</feature>
<accession>A0A9D9EB58</accession>
<feature type="transmembrane region" description="Helical" evidence="6">
    <location>
        <begin position="209"/>
        <end position="227"/>
    </location>
</feature>
<proteinExistence type="predicted"/>
<dbReference type="AlphaFoldDB" id="A0A9D9EB58"/>
<name>A0A9D9EB58_9SPIR</name>
<feature type="transmembrane region" description="Helical" evidence="6">
    <location>
        <begin position="152"/>
        <end position="171"/>
    </location>
</feature>
<protein>
    <submittedName>
        <fullName evidence="8">DMT family transporter</fullName>
    </submittedName>
</protein>
<evidence type="ECO:0000313" key="9">
    <source>
        <dbReference type="Proteomes" id="UP000823633"/>
    </source>
</evidence>
<feature type="transmembrane region" description="Helical" evidence="6">
    <location>
        <begin position="265"/>
        <end position="283"/>
    </location>
</feature>
<evidence type="ECO:0000256" key="1">
    <source>
        <dbReference type="ARBA" id="ARBA00004651"/>
    </source>
</evidence>
<feature type="transmembrane region" description="Helical" evidence="6">
    <location>
        <begin position="38"/>
        <end position="57"/>
    </location>
</feature>
<comment type="subcellular location">
    <subcellularLocation>
        <location evidence="1">Cell membrane</location>
        <topology evidence="1">Multi-pass membrane protein</topology>
    </subcellularLocation>
</comment>
<dbReference type="Proteomes" id="UP000823633">
    <property type="component" value="Unassembled WGS sequence"/>
</dbReference>
<feature type="transmembrane region" description="Helical" evidence="6">
    <location>
        <begin position="125"/>
        <end position="146"/>
    </location>
</feature>
<evidence type="ECO:0000256" key="5">
    <source>
        <dbReference type="ARBA" id="ARBA00023136"/>
    </source>
</evidence>
<evidence type="ECO:0000256" key="3">
    <source>
        <dbReference type="ARBA" id="ARBA00022692"/>
    </source>
</evidence>
<dbReference type="GO" id="GO:0005886">
    <property type="term" value="C:plasma membrane"/>
    <property type="evidence" value="ECO:0007669"/>
    <property type="project" value="UniProtKB-SubCell"/>
</dbReference>
<keyword evidence="2" id="KW-1003">Cell membrane</keyword>
<reference evidence="8" key="1">
    <citation type="submission" date="2020-10" db="EMBL/GenBank/DDBJ databases">
        <authorList>
            <person name="Gilroy R."/>
        </authorList>
    </citation>
    <scope>NUCLEOTIDE SEQUENCE</scope>
    <source>
        <strain evidence="8">11167</strain>
    </source>
</reference>
<evidence type="ECO:0000313" key="8">
    <source>
        <dbReference type="EMBL" id="MBO8444052.1"/>
    </source>
</evidence>
<feature type="domain" description="EamA" evidence="7">
    <location>
        <begin position="149"/>
        <end position="280"/>
    </location>
</feature>
<feature type="transmembrane region" description="Helical" evidence="6">
    <location>
        <begin position="178"/>
        <end position="197"/>
    </location>
</feature>
<evidence type="ECO:0000256" key="2">
    <source>
        <dbReference type="ARBA" id="ARBA00022475"/>
    </source>
</evidence>
<keyword evidence="5 6" id="KW-0472">Membrane</keyword>
<keyword evidence="3 6" id="KW-0812">Transmembrane</keyword>
<dbReference type="PANTHER" id="PTHR42920">
    <property type="entry name" value="OS03G0707200 PROTEIN-RELATED"/>
    <property type="match status" value="1"/>
</dbReference>
<dbReference type="PANTHER" id="PTHR42920:SF5">
    <property type="entry name" value="EAMA DOMAIN-CONTAINING PROTEIN"/>
    <property type="match status" value="1"/>
</dbReference>
<dbReference type="InterPro" id="IPR037185">
    <property type="entry name" value="EmrE-like"/>
</dbReference>
<gene>
    <name evidence="8" type="ORF">IAC42_09925</name>
</gene>
<evidence type="ECO:0000256" key="4">
    <source>
        <dbReference type="ARBA" id="ARBA00022989"/>
    </source>
</evidence>
<dbReference type="InterPro" id="IPR051258">
    <property type="entry name" value="Diverse_Substrate_Transporter"/>
</dbReference>
<feature type="transmembrane region" description="Helical" evidence="6">
    <location>
        <begin position="101"/>
        <end position="118"/>
    </location>
</feature>